<reference evidence="1" key="1">
    <citation type="journal article" date="2020" name="Nature">
        <title>Giant virus diversity and host interactions through global metagenomics.</title>
        <authorList>
            <person name="Schulz F."/>
            <person name="Roux S."/>
            <person name="Paez-Espino D."/>
            <person name="Jungbluth S."/>
            <person name="Walsh D.A."/>
            <person name="Denef V.J."/>
            <person name="McMahon K.D."/>
            <person name="Konstantinidis K.T."/>
            <person name="Eloe-Fadrosh E.A."/>
            <person name="Kyrpides N.C."/>
            <person name="Woyke T."/>
        </authorList>
    </citation>
    <scope>NUCLEOTIDE SEQUENCE</scope>
    <source>
        <strain evidence="1">GVMAG-S-1101165-84</strain>
    </source>
</reference>
<evidence type="ECO:0000313" key="1">
    <source>
        <dbReference type="EMBL" id="QHU11099.1"/>
    </source>
</evidence>
<sequence length="96" mass="11036">MFSNIPDGQQLTMGYLGGITFRYKNGRISFDVANPSPRVDISPHHLANYYKKYISKEYLCKDEVSLWDKLRMADGLHKGATMRDMETLRNEGLSTM</sequence>
<organism evidence="1">
    <name type="scientific">viral metagenome</name>
    <dbReference type="NCBI Taxonomy" id="1070528"/>
    <lineage>
        <taxon>unclassified sequences</taxon>
        <taxon>metagenomes</taxon>
        <taxon>organismal metagenomes</taxon>
    </lineage>
</organism>
<dbReference type="AlphaFoldDB" id="A0A6C0K075"/>
<proteinExistence type="predicted"/>
<protein>
    <submittedName>
        <fullName evidence="1">Uncharacterized protein</fullName>
    </submittedName>
</protein>
<accession>A0A6C0K075</accession>
<name>A0A6C0K075_9ZZZZ</name>
<dbReference type="EMBL" id="MN740779">
    <property type="protein sequence ID" value="QHU11099.1"/>
    <property type="molecule type" value="Genomic_DNA"/>
</dbReference>